<evidence type="ECO:0000256" key="1">
    <source>
        <dbReference type="SAM" id="MobiDB-lite"/>
    </source>
</evidence>
<evidence type="ECO:0000313" key="2">
    <source>
        <dbReference type="EMBL" id="RKS77980.1"/>
    </source>
</evidence>
<reference evidence="2 3" key="1">
    <citation type="submission" date="2018-10" db="EMBL/GenBank/DDBJ databases">
        <title>Genomic Encyclopedia of Archaeal and Bacterial Type Strains, Phase II (KMG-II): from individual species to whole genera.</title>
        <authorList>
            <person name="Goeker M."/>
        </authorList>
    </citation>
    <scope>NUCLEOTIDE SEQUENCE [LARGE SCALE GENOMIC DNA]</scope>
    <source>
        <strain evidence="2 3">DSM 11927</strain>
    </source>
</reference>
<comment type="caution">
    <text evidence="2">The sequence shown here is derived from an EMBL/GenBank/DDBJ whole genome shotgun (WGS) entry which is preliminary data.</text>
</comment>
<proteinExistence type="predicted"/>
<feature type="compositionally biased region" description="Polar residues" evidence="1">
    <location>
        <begin position="14"/>
        <end position="24"/>
    </location>
</feature>
<dbReference type="AlphaFoldDB" id="A0A495QV89"/>
<protein>
    <submittedName>
        <fullName evidence="2">Uncharacterized protein</fullName>
    </submittedName>
</protein>
<feature type="region of interest" description="Disordered" evidence="1">
    <location>
        <begin position="1"/>
        <end position="24"/>
    </location>
</feature>
<gene>
    <name evidence="2" type="ORF">BDK61_3611</name>
</gene>
<dbReference type="EMBL" id="RBWW01000002">
    <property type="protein sequence ID" value="RKS77980.1"/>
    <property type="molecule type" value="Genomic_DNA"/>
</dbReference>
<evidence type="ECO:0000313" key="3">
    <source>
        <dbReference type="Proteomes" id="UP000268233"/>
    </source>
</evidence>
<name>A0A495QV89_9EURY</name>
<accession>A0A495QV89</accession>
<sequence length="67" mass="7867">MREGRRYTDETDQAILTPQSRDTQPNRADIYPVIVYPILFAGLKMQLQNKSFSDRALRLVWVRQTVV</sequence>
<organism evidence="2 3">
    <name type="scientific">Haloarcula quadrata</name>
    <dbReference type="NCBI Taxonomy" id="182779"/>
    <lineage>
        <taxon>Archaea</taxon>
        <taxon>Methanobacteriati</taxon>
        <taxon>Methanobacteriota</taxon>
        <taxon>Stenosarchaea group</taxon>
        <taxon>Halobacteria</taxon>
        <taxon>Halobacteriales</taxon>
        <taxon>Haloarculaceae</taxon>
        <taxon>Haloarcula</taxon>
    </lineage>
</organism>
<dbReference type="Proteomes" id="UP000268233">
    <property type="component" value="Unassembled WGS sequence"/>
</dbReference>
<keyword evidence="3" id="KW-1185">Reference proteome</keyword>